<evidence type="ECO:0000313" key="3">
    <source>
        <dbReference type="Proteomes" id="UP000225706"/>
    </source>
</evidence>
<evidence type="ECO:0000313" key="2">
    <source>
        <dbReference type="EMBL" id="PFX33703.1"/>
    </source>
</evidence>
<dbReference type="GO" id="GO:0005634">
    <property type="term" value="C:nucleus"/>
    <property type="evidence" value="ECO:0007669"/>
    <property type="project" value="TreeGrafter"/>
</dbReference>
<dbReference type="Pfam" id="PF15749">
    <property type="entry name" value="MRNIP"/>
    <property type="match status" value="1"/>
</dbReference>
<dbReference type="GO" id="GO:0007095">
    <property type="term" value="P:mitotic G2 DNA damage checkpoint signaling"/>
    <property type="evidence" value="ECO:0007669"/>
    <property type="project" value="TreeGrafter"/>
</dbReference>
<gene>
    <name evidence="2" type="ORF">AWC38_SpisGene1386</name>
</gene>
<dbReference type="PANTHER" id="PTHR15863">
    <property type="entry name" value="MRN COMPLEX-INTERACTING PROTEIN"/>
    <property type="match status" value="1"/>
</dbReference>
<evidence type="ECO:0000259" key="1">
    <source>
        <dbReference type="Pfam" id="PF15749"/>
    </source>
</evidence>
<dbReference type="GO" id="GO:0003682">
    <property type="term" value="F:chromatin binding"/>
    <property type="evidence" value="ECO:0007669"/>
    <property type="project" value="TreeGrafter"/>
</dbReference>
<reference evidence="3" key="1">
    <citation type="journal article" date="2017" name="bioRxiv">
        <title>Comparative analysis of the genomes of Stylophora pistillata and Acropora digitifera provides evidence for extensive differences between species of corals.</title>
        <authorList>
            <person name="Voolstra C.R."/>
            <person name="Li Y."/>
            <person name="Liew Y.J."/>
            <person name="Baumgarten S."/>
            <person name="Zoccola D."/>
            <person name="Flot J.-F."/>
            <person name="Tambutte S."/>
            <person name="Allemand D."/>
            <person name="Aranda M."/>
        </authorList>
    </citation>
    <scope>NUCLEOTIDE SEQUENCE [LARGE SCALE GENOMIC DNA]</scope>
</reference>
<dbReference type="InterPro" id="IPR032739">
    <property type="entry name" value="MRNIP"/>
</dbReference>
<feature type="domain" description="MRN complex-interacting protein N-terminal" evidence="1">
    <location>
        <begin position="51"/>
        <end position="160"/>
    </location>
</feature>
<dbReference type="OrthoDB" id="1262810at2759"/>
<accession>A0A2B4SX73</accession>
<dbReference type="AlphaFoldDB" id="A0A2B4SX73"/>
<keyword evidence="3" id="KW-1185">Reference proteome</keyword>
<comment type="caution">
    <text evidence="2">The sequence shown here is derived from an EMBL/GenBank/DDBJ whole genome shotgun (WGS) entry which is preliminary data.</text>
</comment>
<dbReference type="STRING" id="50429.A0A2B4SX73"/>
<organism evidence="2 3">
    <name type="scientific">Stylophora pistillata</name>
    <name type="common">Smooth cauliflower coral</name>
    <dbReference type="NCBI Taxonomy" id="50429"/>
    <lineage>
        <taxon>Eukaryota</taxon>
        <taxon>Metazoa</taxon>
        <taxon>Cnidaria</taxon>
        <taxon>Anthozoa</taxon>
        <taxon>Hexacorallia</taxon>
        <taxon>Scleractinia</taxon>
        <taxon>Astrocoeniina</taxon>
        <taxon>Pocilloporidae</taxon>
        <taxon>Stylophora</taxon>
    </lineage>
</organism>
<proteinExistence type="predicted"/>
<sequence length="393" mass="44566">MIALSENFFGAIFERSEVRSKFGAANERFHRHFGFSSGTEGIRNMVQEFMILKCFSCATFQVHQVKKSKKWVCKVCGEKQSIKNVYAQGTGLDCRKHVQKLNMKQGEVQEAKDLACNNDDPSFCDFIENTPLAGNFETSQASNCNNQDGFSKGGSKWEKFLEISSTDNEGLEDLDDNNITTERAFFDKALSRRKRKSSWLHSDCKTGTSFRGKGLKKNARGDCVSRCSGLKASLPNTPLQELTSKQVDEFQSFGKQAQAHEDLESNTQNNPYKCNIYFAKATRDPSPVKKKMNSSFLVEHERRAVCSSKWNRFMSSSSSQTDLHETCTKNNPFSLEPYRNNCQEDSEIHHSQGSSFMKSATDINAADDQCCSQFVQNLFKVDDELDDHWWNSL</sequence>
<dbReference type="InterPro" id="IPR049472">
    <property type="entry name" value="MRNIP_N"/>
</dbReference>
<dbReference type="Proteomes" id="UP000225706">
    <property type="component" value="Unassembled WGS sequence"/>
</dbReference>
<dbReference type="EMBL" id="LSMT01000009">
    <property type="protein sequence ID" value="PFX33703.1"/>
    <property type="molecule type" value="Genomic_DNA"/>
</dbReference>
<dbReference type="PANTHER" id="PTHR15863:SF2">
    <property type="entry name" value="MRN COMPLEX-INTERACTING PROTEIN"/>
    <property type="match status" value="1"/>
</dbReference>
<name>A0A2B4SX73_STYPI</name>
<protein>
    <submittedName>
        <fullName evidence="2">UPF0544 protein C5orf45-like</fullName>
    </submittedName>
</protein>